<evidence type="ECO:0000313" key="1">
    <source>
        <dbReference type="EMBL" id="MDT0317094.1"/>
    </source>
</evidence>
<organism evidence="1 2">
    <name type="scientific">Streptomyces millisiae</name>
    <dbReference type="NCBI Taxonomy" id="3075542"/>
    <lineage>
        <taxon>Bacteria</taxon>
        <taxon>Bacillati</taxon>
        <taxon>Actinomycetota</taxon>
        <taxon>Actinomycetes</taxon>
        <taxon>Kitasatosporales</taxon>
        <taxon>Streptomycetaceae</taxon>
        <taxon>Streptomyces</taxon>
    </lineage>
</organism>
<reference evidence="2" key="1">
    <citation type="submission" date="2023-07" db="EMBL/GenBank/DDBJ databases">
        <title>30 novel species of actinomycetes from the DSMZ collection.</title>
        <authorList>
            <person name="Nouioui I."/>
        </authorList>
    </citation>
    <scope>NUCLEOTIDE SEQUENCE [LARGE SCALE GENOMIC DNA]</scope>
    <source>
        <strain evidence="2">DSM 44918</strain>
    </source>
</reference>
<evidence type="ECO:0008006" key="3">
    <source>
        <dbReference type="Google" id="ProtNLM"/>
    </source>
</evidence>
<dbReference type="Proteomes" id="UP001183420">
    <property type="component" value="Unassembled WGS sequence"/>
</dbReference>
<name>A0ABU2LHM5_9ACTN</name>
<sequence length="42" mass="4715">MIMVGRDTKRLAQVQESMLELLPEAAVSWVRADLMDPESVAQ</sequence>
<dbReference type="RefSeq" id="WP_311594848.1">
    <property type="nucleotide sequence ID" value="NZ_JAVREM010000001.1"/>
</dbReference>
<accession>A0ABU2LHM5</accession>
<protein>
    <recommendedName>
        <fullName evidence="3">Short-chain dehydrogenase</fullName>
    </recommendedName>
</protein>
<keyword evidence="2" id="KW-1185">Reference proteome</keyword>
<comment type="caution">
    <text evidence="1">The sequence shown here is derived from an EMBL/GenBank/DDBJ whole genome shotgun (WGS) entry which is preliminary data.</text>
</comment>
<evidence type="ECO:0000313" key="2">
    <source>
        <dbReference type="Proteomes" id="UP001183420"/>
    </source>
</evidence>
<proteinExistence type="predicted"/>
<dbReference type="EMBL" id="JAVREM010000001">
    <property type="protein sequence ID" value="MDT0317094.1"/>
    <property type="molecule type" value="Genomic_DNA"/>
</dbReference>
<gene>
    <name evidence="1" type="ORF">RNC47_01935</name>
</gene>